<accession>A0A9P7VDQ1</accession>
<dbReference type="Proteomes" id="UP000790833">
    <property type="component" value="Unassembled WGS sequence"/>
</dbReference>
<feature type="compositionally biased region" description="Acidic residues" evidence="2">
    <location>
        <begin position="343"/>
        <end position="355"/>
    </location>
</feature>
<dbReference type="GO" id="GO:0036267">
    <property type="term" value="P:invasive filamentous growth"/>
    <property type="evidence" value="ECO:0007669"/>
    <property type="project" value="TreeGrafter"/>
</dbReference>
<feature type="compositionally biased region" description="Basic and acidic residues" evidence="2">
    <location>
        <begin position="899"/>
        <end position="912"/>
    </location>
</feature>
<feature type="compositionally biased region" description="Basic and acidic residues" evidence="2">
    <location>
        <begin position="964"/>
        <end position="987"/>
    </location>
</feature>
<feature type="region of interest" description="Disordered" evidence="2">
    <location>
        <begin position="337"/>
        <end position="357"/>
    </location>
</feature>
<dbReference type="GO" id="GO:0005826">
    <property type="term" value="C:actomyosin contractile ring"/>
    <property type="evidence" value="ECO:0007669"/>
    <property type="project" value="TreeGrafter"/>
</dbReference>
<comment type="caution">
    <text evidence="4">The sequence shown here is derived from an EMBL/GenBank/DDBJ whole genome shotgun (WGS) entry which is preliminary data.</text>
</comment>
<dbReference type="PANTHER" id="PTHR21601">
    <property type="entry name" value="SPA2 PROTEIN"/>
    <property type="match status" value="1"/>
</dbReference>
<dbReference type="GeneID" id="66115651"/>
<keyword evidence="5" id="KW-1185">Reference proteome</keyword>
<feature type="compositionally biased region" description="Acidic residues" evidence="2">
    <location>
        <begin position="1295"/>
        <end position="1305"/>
    </location>
</feature>
<dbReference type="EMBL" id="JAHMUF010000002">
    <property type="protein sequence ID" value="KAG7195892.1"/>
    <property type="molecule type" value="Genomic_DNA"/>
</dbReference>
<dbReference type="Gene3D" id="1.20.120.330">
    <property type="entry name" value="Nucleotidyltransferases domain 2"/>
    <property type="match status" value="1"/>
</dbReference>
<name>A0A9P7VDQ1_9ASCO</name>
<dbReference type="RefSeq" id="XP_043051437.1">
    <property type="nucleotide sequence ID" value="XM_043193049.1"/>
</dbReference>
<feature type="region of interest" description="Disordered" evidence="2">
    <location>
        <begin position="510"/>
        <end position="530"/>
    </location>
</feature>
<keyword evidence="1" id="KW-0677">Repeat</keyword>
<feature type="compositionally biased region" description="Basic and acidic residues" evidence="2">
    <location>
        <begin position="999"/>
        <end position="1009"/>
    </location>
</feature>
<feature type="compositionally biased region" description="Polar residues" evidence="2">
    <location>
        <begin position="513"/>
        <end position="522"/>
    </location>
</feature>
<dbReference type="GO" id="GO:0043332">
    <property type="term" value="C:mating projection tip"/>
    <property type="evidence" value="ECO:0007669"/>
    <property type="project" value="TreeGrafter"/>
</dbReference>
<dbReference type="Pfam" id="PF08518">
    <property type="entry name" value="GIT_SHD"/>
    <property type="match status" value="2"/>
</dbReference>
<dbReference type="PANTHER" id="PTHR21601:SF0">
    <property type="entry name" value="PROTEIN SPA2-RELATED"/>
    <property type="match status" value="1"/>
</dbReference>
<evidence type="ECO:0000256" key="2">
    <source>
        <dbReference type="SAM" id="MobiDB-lite"/>
    </source>
</evidence>
<dbReference type="GO" id="GO:0005934">
    <property type="term" value="C:cellular bud tip"/>
    <property type="evidence" value="ECO:0007669"/>
    <property type="project" value="TreeGrafter"/>
</dbReference>
<feature type="domain" description="GIT Spa2 homology (SHD)" evidence="3">
    <location>
        <begin position="37"/>
        <end position="67"/>
    </location>
</feature>
<gene>
    <name evidence="4" type="primary">SPA2</name>
    <name evidence="4" type="ORF">KQ657_002277</name>
</gene>
<evidence type="ECO:0000259" key="3">
    <source>
        <dbReference type="SMART" id="SM00555"/>
    </source>
</evidence>
<feature type="domain" description="GIT Spa2 homology (SHD)" evidence="3">
    <location>
        <begin position="87"/>
        <end position="117"/>
    </location>
</feature>
<evidence type="ECO:0000313" key="5">
    <source>
        <dbReference type="Proteomes" id="UP000790833"/>
    </source>
</evidence>
<feature type="compositionally biased region" description="Polar residues" evidence="2">
    <location>
        <begin position="1074"/>
        <end position="1092"/>
    </location>
</feature>
<feature type="compositionally biased region" description="Low complexity" evidence="2">
    <location>
        <begin position="1155"/>
        <end position="1168"/>
    </location>
</feature>
<dbReference type="Pfam" id="PF12205">
    <property type="entry name" value="GIT1_C"/>
    <property type="match status" value="1"/>
</dbReference>
<feature type="compositionally biased region" description="Polar residues" evidence="2">
    <location>
        <begin position="140"/>
        <end position="168"/>
    </location>
</feature>
<dbReference type="GO" id="GO:0005078">
    <property type="term" value="F:MAP-kinase scaffold activity"/>
    <property type="evidence" value="ECO:0007669"/>
    <property type="project" value="TreeGrafter"/>
</dbReference>
<dbReference type="GO" id="GO:0000131">
    <property type="term" value="C:incipient cellular bud site"/>
    <property type="evidence" value="ECO:0007669"/>
    <property type="project" value="TreeGrafter"/>
</dbReference>
<dbReference type="GO" id="GO:0007121">
    <property type="term" value="P:bipolar cellular bud site selection"/>
    <property type="evidence" value="ECO:0007669"/>
    <property type="project" value="TreeGrafter"/>
</dbReference>
<feature type="region of interest" description="Disordered" evidence="2">
    <location>
        <begin position="1266"/>
        <end position="1328"/>
    </location>
</feature>
<dbReference type="GO" id="GO:0007124">
    <property type="term" value="P:pseudohyphal growth"/>
    <property type="evidence" value="ECO:0007669"/>
    <property type="project" value="TreeGrafter"/>
</dbReference>
<organism evidence="4 5">
    <name type="scientific">Scheffersomyces spartinae</name>
    <dbReference type="NCBI Taxonomy" id="45513"/>
    <lineage>
        <taxon>Eukaryota</taxon>
        <taxon>Fungi</taxon>
        <taxon>Dikarya</taxon>
        <taxon>Ascomycota</taxon>
        <taxon>Saccharomycotina</taxon>
        <taxon>Pichiomycetes</taxon>
        <taxon>Debaryomycetaceae</taxon>
        <taxon>Scheffersomyces</taxon>
    </lineage>
</organism>
<feature type="compositionally biased region" description="Polar residues" evidence="2">
    <location>
        <begin position="1266"/>
        <end position="1275"/>
    </location>
</feature>
<feature type="compositionally biased region" description="Basic and acidic residues" evidence="2">
    <location>
        <begin position="1105"/>
        <end position="1128"/>
    </location>
</feature>
<feature type="region of interest" description="Disordered" evidence="2">
    <location>
        <begin position="927"/>
        <end position="1180"/>
    </location>
</feature>
<feature type="region of interest" description="Disordered" evidence="2">
    <location>
        <begin position="879"/>
        <end position="912"/>
    </location>
</feature>
<sequence>MKDNGLDHHYRVLKQFLDISEDQNSRAKPLSTRAQRAREKLLKLSEAQFKELSTDVYDELRRRIDESRSEPDFLLPKLSFHPKRNQARQKLSALPQARFKDLVCDIAYEIERRNLNTSTTSSHGRIPSESSTLRKLTVGDSASNQAHSQSYAGSHQQSNAGSPTTHKINASPLPVVNLPHDNFVHSPTDTHHTSSPTDLYHGASGSEAPIGLNDLADISHSTTANDITSPLSESSAIGKSSINVLSKTVVPVKANLAWSSDEEEEEQEKDYPVRSDLLPEKQEESQGIDYSVLKNEFEDLNTETSDDFAYKGIQKRELEHEINPRNVSLEGSLYNAHKMHHDDDDDEEEEEEEEVPVQRGLFNVPIASPASATHTTGAPAPIPVPVTLPAPTALNKSIENDGENLELRSKLSALEKDYNDLQEKHKAAQAEYDNYKIDNENLSHEVGQLRKALSLHQEESAKTIIPTESVEFKELSQNFDQLKLSNAALNLELQALKTKHKQLEARAEKDNLLDTQDSSNQKPLEPPAIVSNSLGNKGGWDVFLEKLENIEVPNKVVSKDKPASQRQLQKQVINWQQKYEHLRANKIATFIKDKMLDQKAITSLVSPSGLISVKMVSELQSLIESYLLYISEEAYEPEILFDKISKLSILANEVAIQGDNYKPNSNEYSVLLRDAASYALTATRYLASHQSFLPKIIVERAVCEIGFALCDLASASKLNEHSALSREVSLKRHNPARNTIDEEFGVRPLRMANKLRGNTASTLFTTADEHASASGITAGTIEQDDNAPIVSQQLNAYKADPKQIRLGQVPIISNTNKPLNDDHDCHDDRRETVSTFESGSDYDADILIGHRSPVIAKIHNGVGDFSPFKEEAIINTPNATMTSSPMRGNDQEMPVEEETPFRDSIKSKDHLENSRELYNVHVRDSLNNSSGKIEEDSKEIDSFKRDPILSKSSPGMKKSTLTQKLEKFKDSNDEIKSAVETPRKDQQTSKISDLANRFETSRASEEKSPLKSANGLPSAKVSPAIAKLTSKLSGKSDDLPEKSPSNGNARKDSESFLDRVKRFEVTPTKPKGTSHGSSSQESLAKSVQFESPTNERKIKPSITDVEEKNEFPVTREKSFLGKLRDRLTGETPAKPASEDVVEKNANTTTEDDSSDVSVEKSSLNSSIVKENTTDDTDESPDKITQILHVPEQKYLNKLLEVDSVAVSEATFGQPDSFHPNLVSFSNSPEISSSRTTLSSLTSRADNFEDSSLGLLSVSHTNSALNSNLNRNGSKSNGKKVNILEEPAIVTPSQDYDSEYDTEQSQEDYGTINGDSSSTRGGEAEARQRQEYRKSMAAATFNIKLFDINDPDNTVTQVLLYLEHQTVKVISTIQSLLSAIKKQGVTRGELSTNAEAITIVITQMTEATNTSMNQTRNYQLKEHGNWVVKSLEDCCQRMNALTHAHSQSNDDDFADKNFKQRLAGISFDIAKCTKELVKSVEEASLKEEIDQLNAKLSTSVGEEWEM</sequence>
<feature type="region of interest" description="Disordered" evidence="2">
    <location>
        <begin position="258"/>
        <end position="287"/>
    </location>
</feature>
<feature type="region of interest" description="Disordered" evidence="2">
    <location>
        <begin position="140"/>
        <end position="206"/>
    </location>
</feature>
<feature type="compositionally biased region" description="Basic and acidic residues" evidence="2">
    <location>
        <begin position="1049"/>
        <end position="1064"/>
    </location>
</feature>
<dbReference type="OrthoDB" id="5588096at2759"/>
<dbReference type="GO" id="GO:0005935">
    <property type="term" value="C:cellular bud neck"/>
    <property type="evidence" value="ECO:0007669"/>
    <property type="project" value="TreeGrafter"/>
</dbReference>
<evidence type="ECO:0000313" key="4">
    <source>
        <dbReference type="EMBL" id="KAG7195892.1"/>
    </source>
</evidence>
<dbReference type="InterPro" id="IPR013724">
    <property type="entry name" value="GIT_SHD"/>
</dbReference>
<dbReference type="SMART" id="SM00555">
    <property type="entry name" value="GIT"/>
    <property type="match status" value="2"/>
</dbReference>
<proteinExistence type="predicted"/>
<dbReference type="InterPro" id="IPR022018">
    <property type="entry name" value="GIT1_C"/>
</dbReference>
<feature type="compositionally biased region" description="Basic and acidic residues" evidence="2">
    <location>
        <begin position="269"/>
        <end position="284"/>
    </location>
</feature>
<feature type="compositionally biased region" description="Basic and acidic residues" evidence="2">
    <location>
        <begin position="932"/>
        <end position="948"/>
    </location>
</feature>
<evidence type="ECO:0000256" key="1">
    <source>
        <dbReference type="ARBA" id="ARBA00022737"/>
    </source>
</evidence>
<dbReference type="GO" id="GO:1902716">
    <property type="term" value="C:cell cortex of growing cell tip"/>
    <property type="evidence" value="ECO:0007669"/>
    <property type="project" value="TreeGrafter"/>
</dbReference>
<protein>
    <submittedName>
        <fullName evidence="4">Component of the polarisome</fullName>
    </submittedName>
</protein>
<reference evidence="4" key="1">
    <citation type="submission" date="2021-03" db="EMBL/GenBank/DDBJ databases">
        <authorList>
            <person name="Palmer J.M."/>
        </authorList>
    </citation>
    <scope>NUCLEOTIDE SEQUENCE</scope>
    <source>
        <strain evidence="4">ARV_011</strain>
    </source>
</reference>
<dbReference type="InterPro" id="IPR039892">
    <property type="entry name" value="Spa2/Sph1"/>
</dbReference>